<name>A0A3A4BJ36_9ACTN</name>
<evidence type="ECO:0000313" key="1">
    <source>
        <dbReference type="EMBL" id="RJL31262.1"/>
    </source>
</evidence>
<accession>A0A3A4BJ36</accession>
<dbReference type="InterPro" id="IPR029058">
    <property type="entry name" value="AB_hydrolase_fold"/>
</dbReference>
<dbReference type="Pfam" id="PF01674">
    <property type="entry name" value="Lipase_2"/>
    <property type="match status" value="1"/>
</dbReference>
<dbReference type="SUPFAM" id="SSF53474">
    <property type="entry name" value="alpha/beta-Hydrolases"/>
    <property type="match status" value="1"/>
</dbReference>
<sequence>MRRSTAGPPASPATIPLPTVINSKRKVISTSCATHERACRRGRNPHAIRDDGGTLPIHYRAVTVRHASFRRSPVRAHPGVAAVTAAVCGALLLAPARPARAEDPPPSGKPLANFPATVALSMTDPERSPAGANDWSCRPTPRHPEPVVLVHGTWANAYNSWSYMAPALRRAGYCVFALNYGAPRGRVFKATGDIRRSAAELGRFVDRVRTATGARKVALVGHSQGGMMPRWYLRYGGGANPADPSRNKVSQLISLGASHHGTSLNGIGNQFQMLGLERPTGAALGTAARQQLAGSPFLVELNKGGDTVPGVHYTAIASRYDEVVNPFRLAFLSAGPGATVDNILLQDGCPADLADHLDLMYDPRVLHHVERALAARGPLPRGSRDAVCRPFLPVAGVPLH</sequence>
<dbReference type="GO" id="GO:0016298">
    <property type="term" value="F:lipase activity"/>
    <property type="evidence" value="ECO:0007669"/>
    <property type="project" value="TreeGrafter"/>
</dbReference>
<protein>
    <submittedName>
        <fullName evidence="1">Alpha/beta fold hydrolase</fullName>
    </submittedName>
</protein>
<keyword evidence="2" id="KW-1185">Reference proteome</keyword>
<dbReference type="PANTHER" id="PTHR32015:SF1">
    <property type="entry name" value="LIPASE"/>
    <property type="match status" value="1"/>
</dbReference>
<organism evidence="1 2">
    <name type="scientific">Bailinhaonella thermotolerans</name>
    <dbReference type="NCBI Taxonomy" id="1070861"/>
    <lineage>
        <taxon>Bacteria</taxon>
        <taxon>Bacillati</taxon>
        <taxon>Actinomycetota</taxon>
        <taxon>Actinomycetes</taxon>
        <taxon>Streptosporangiales</taxon>
        <taxon>Streptosporangiaceae</taxon>
        <taxon>Bailinhaonella</taxon>
    </lineage>
</organism>
<dbReference type="Proteomes" id="UP000265768">
    <property type="component" value="Unassembled WGS sequence"/>
</dbReference>
<dbReference type="GO" id="GO:0016042">
    <property type="term" value="P:lipid catabolic process"/>
    <property type="evidence" value="ECO:0007669"/>
    <property type="project" value="InterPro"/>
</dbReference>
<keyword evidence="1" id="KW-0378">Hydrolase</keyword>
<dbReference type="EMBL" id="QZEY01000007">
    <property type="protein sequence ID" value="RJL31262.1"/>
    <property type="molecule type" value="Genomic_DNA"/>
</dbReference>
<dbReference type="InterPro" id="IPR002918">
    <property type="entry name" value="Lipase_EstA/Esterase_EstB"/>
</dbReference>
<dbReference type="Gene3D" id="3.40.50.1820">
    <property type="entry name" value="alpha/beta hydrolase"/>
    <property type="match status" value="1"/>
</dbReference>
<evidence type="ECO:0000313" key="2">
    <source>
        <dbReference type="Proteomes" id="UP000265768"/>
    </source>
</evidence>
<proteinExistence type="predicted"/>
<gene>
    <name evidence="1" type="ORF">D5H75_19570</name>
</gene>
<reference evidence="1 2" key="1">
    <citation type="submission" date="2018-09" db="EMBL/GenBank/DDBJ databases">
        <title>YIM 75507 draft genome.</title>
        <authorList>
            <person name="Tang S."/>
            <person name="Feng Y."/>
        </authorList>
    </citation>
    <scope>NUCLEOTIDE SEQUENCE [LARGE SCALE GENOMIC DNA]</scope>
    <source>
        <strain evidence="1 2">YIM 75507</strain>
    </source>
</reference>
<dbReference type="PANTHER" id="PTHR32015">
    <property type="entry name" value="FASTING INDUCED LIPASE"/>
    <property type="match status" value="1"/>
</dbReference>
<dbReference type="OrthoDB" id="8871309at2"/>
<dbReference type="AlphaFoldDB" id="A0A3A4BJ36"/>
<comment type="caution">
    <text evidence="1">The sequence shown here is derived from an EMBL/GenBank/DDBJ whole genome shotgun (WGS) entry which is preliminary data.</text>
</comment>